<keyword evidence="3" id="KW-0456">Lyase</keyword>
<dbReference type="InterPro" id="IPR039279">
    <property type="entry name" value="QRT3-like"/>
</dbReference>
<feature type="compositionally biased region" description="Basic and acidic residues" evidence="1">
    <location>
        <begin position="15"/>
        <end position="24"/>
    </location>
</feature>
<evidence type="ECO:0000256" key="1">
    <source>
        <dbReference type="SAM" id="MobiDB-lite"/>
    </source>
</evidence>
<feature type="region of interest" description="Disordered" evidence="1">
    <location>
        <begin position="1"/>
        <end position="26"/>
    </location>
</feature>
<sequence length="824" mass="84513">MPHGHDPQTAGRRGAKSEPGKDPRFAPSRRAFLAASGVVAGAAVLAGPTRRAIASPLSGTAPVIYPDQVRTVRPGEALSLAGGGLTGTVTLKLWAIPNDTSAPTSVAPLPAAPPAGSTSLTVVAASGDNVVTEIPPSIVDGAYAIYASTDGGTTWSSPLLINTAQPWYLDRAKAARGGSATLIGTAVSRDGRTPQVYLRDSGGLTACTVAAVSEYELAFTVPTALATGSYTVVASNGLGGHYAYDSSLTFTVTNPATAPGTTYDVVADFGADPTGAADATTSLQNALNAAAANSAGACVSFPAGTYTISSKLALGAGTAGIQILGAGAGSTTLRMSDSAPFSPDIPVNTVIDPQVMKADDENGMLYLAPSIQPVELSGITFDTNGKRAIVLQIDGCSGVSVTDTVFVADSYPDDAWLYAGVCSIFAQNTRDLTVDGCSFTCHKGIFLINVVDVQVQNNAFAIFYPRNPGDPNAAPHADNDGVEVWGARRLTIRGNTFARGSSTYYYARAVQTGALKVSHGRFGTADACGVEDMLIAHNTVQDAGQPGDMANNGEVFVGDTFNGITGGIQTLPVSSTTANTITASGSTFAVNSAQDPIGAHVFILDGTGSGQVRRIIGNTTTTLTVDRAWDVLPDTTSSFLIDVVHARQLYVHNAITACSKYIGSYGPSLLGVVARNEFDSSGAPGVIVPEMCGAGFVGLLGGTAAAVKFHPVFYNHIADNTFTAAHALLSYQDFSGGVPPYPFLRGNVVSRNVASEITDVVWMGDSGTTPSPAATYGRYNAIVHNEPGASVTNEATLDGGWDRTIYQGPASGLVDGGSNTVVVP</sequence>
<accession>A0A4V2FY13</accession>
<organism evidence="3 4">
    <name type="scientific">Kribbella rubisoli</name>
    <dbReference type="NCBI Taxonomy" id="3075929"/>
    <lineage>
        <taxon>Bacteria</taxon>
        <taxon>Bacillati</taxon>
        <taxon>Actinomycetota</taxon>
        <taxon>Actinomycetes</taxon>
        <taxon>Propionibacteriales</taxon>
        <taxon>Kribbellaceae</taxon>
        <taxon>Kribbella</taxon>
    </lineage>
</organism>
<comment type="caution">
    <text evidence="3">The sequence shown here is derived from an EMBL/GenBank/DDBJ whole genome shotgun (WGS) entry which is preliminary data.</text>
</comment>
<evidence type="ECO:0000313" key="3">
    <source>
        <dbReference type="EMBL" id="RZU15826.1"/>
    </source>
</evidence>
<dbReference type="Pfam" id="PF12708">
    <property type="entry name" value="Pect-lyase_RHGA_epim"/>
    <property type="match status" value="1"/>
</dbReference>
<keyword evidence="4" id="KW-1185">Reference proteome</keyword>
<dbReference type="PANTHER" id="PTHR33928">
    <property type="entry name" value="POLYGALACTURONASE QRT3"/>
    <property type="match status" value="1"/>
</dbReference>
<evidence type="ECO:0000313" key="4">
    <source>
        <dbReference type="Proteomes" id="UP000292027"/>
    </source>
</evidence>
<proteinExistence type="predicted"/>
<feature type="domain" description="Rhamnogalacturonase A/B/Epimerase-like pectate lyase" evidence="2">
    <location>
        <begin position="266"/>
        <end position="434"/>
    </location>
</feature>
<dbReference type="PROSITE" id="PS51318">
    <property type="entry name" value="TAT"/>
    <property type="match status" value="1"/>
</dbReference>
<dbReference type="Gene3D" id="2.160.20.10">
    <property type="entry name" value="Single-stranded right-handed beta-helix, Pectin lyase-like"/>
    <property type="match status" value="1"/>
</dbReference>
<dbReference type="EMBL" id="SHKR01000012">
    <property type="protein sequence ID" value="RZU15826.1"/>
    <property type="molecule type" value="Genomic_DNA"/>
</dbReference>
<dbReference type="GO" id="GO:0004650">
    <property type="term" value="F:polygalacturonase activity"/>
    <property type="evidence" value="ECO:0007669"/>
    <property type="project" value="InterPro"/>
</dbReference>
<dbReference type="Proteomes" id="UP000292027">
    <property type="component" value="Unassembled WGS sequence"/>
</dbReference>
<dbReference type="SUPFAM" id="SSF51126">
    <property type="entry name" value="Pectin lyase-like"/>
    <property type="match status" value="1"/>
</dbReference>
<dbReference type="InterPro" id="IPR012334">
    <property type="entry name" value="Pectin_lyas_fold"/>
</dbReference>
<dbReference type="InterPro" id="IPR011050">
    <property type="entry name" value="Pectin_lyase_fold/virulence"/>
</dbReference>
<dbReference type="InterPro" id="IPR024535">
    <property type="entry name" value="RHGA/B-epi-like_pectate_lyase"/>
</dbReference>
<name>A0A4V2FY13_9ACTN</name>
<evidence type="ECO:0000259" key="2">
    <source>
        <dbReference type="Pfam" id="PF12708"/>
    </source>
</evidence>
<dbReference type="InterPro" id="IPR006311">
    <property type="entry name" value="TAT_signal"/>
</dbReference>
<dbReference type="GO" id="GO:0016829">
    <property type="term" value="F:lyase activity"/>
    <property type="evidence" value="ECO:0007669"/>
    <property type="project" value="UniProtKB-KW"/>
</dbReference>
<dbReference type="AlphaFoldDB" id="A0A4V2FY13"/>
<dbReference type="PANTHER" id="PTHR33928:SF2">
    <property type="entry name" value="PECTATE LYASE SUPERFAMILY PROTEIN DOMAIN-CONTAINING PROTEIN-RELATED"/>
    <property type="match status" value="1"/>
</dbReference>
<gene>
    <name evidence="3" type="ORF">EV645_3364</name>
</gene>
<reference evidence="3 4" key="1">
    <citation type="journal article" date="2015" name="Stand. Genomic Sci.">
        <title>Genomic Encyclopedia of Bacterial and Archaeal Type Strains, Phase III: the genomes of soil and plant-associated and newly described type strains.</title>
        <authorList>
            <person name="Whitman W.B."/>
            <person name="Woyke T."/>
            <person name="Klenk H.P."/>
            <person name="Zhou Y."/>
            <person name="Lilburn T.G."/>
            <person name="Beck B.J."/>
            <person name="De Vos P."/>
            <person name="Vandamme P."/>
            <person name="Eisen J.A."/>
            <person name="Garrity G."/>
            <person name="Hugenholtz P."/>
            <person name="Kyrpides N.C."/>
        </authorList>
    </citation>
    <scope>NUCLEOTIDE SEQUENCE [LARGE SCALE GENOMIC DNA]</scope>
    <source>
        <strain evidence="3 4">VKM Ac-2540</strain>
    </source>
</reference>
<protein>
    <submittedName>
        <fullName evidence="3">Pectate lyase-like protein</fullName>
    </submittedName>
</protein>